<evidence type="ECO:0000313" key="1">
    <source>
        <dbReference type="EMBL" id="MPM89085.1"/>
    </source>
</evidence>
<proteinExistence type="predicted"/>
<dbReference type="EMBL" id="VSSQ01036577">
    <property type="protein sequence ID" value="MPM89085.1"/>
    <property type="molecule type" value="Genomic_DNA"/>
</dbReference>
<protein>
    <submittedName>
        <fullName evidence="1">Uncharacterized protein</fullName>
    </submittedName>
</protein>
<name>A0A645DIM2_9ZZZZ</name>
<accession>A0A645DIM2</accession>
<gene>
    <name evidence="1" type="ORF">SDC9_136193</name>
</gene>
<organism evidence="1">
    <name type="scientific">bioreactor metagenome</name>
    <dbReference type="NCBI Taxonomy" id="1076179"/>
    <lineage>
        <taxon>unclassified sequences</taxon>
        <taxon>metagenomes</taxon>
        <taxon>ecological metagenomes</taxon>
    </lineage>
</organism>
<dbReference type="AlphaFoldDB" id="A0A645DIM2"/>
<reference evidence="1" key="1">
    <citation type="submission" date="2019-08" db="EMBL/GenBank/DDBJ databases">
        <authorList>
            <person name="Kucharzyk K."/>
            <person name="Murdoch R.W."/>
            <person name="Higgins S."/>
            <person name="Loffler F."/>
        </authorList>
    </citation>
    <scope>NUCLEOTIDE SEQUENCE</scope>
</reference>
<comment type="caution">
    <text evidence="1">The sequence shown here is derived from an EMBL/GenBank/DDBJ whole genome shotgun (WGS) entry which is preliminary data.</text>
</comment>
<sequence>MMRCVIGYLIRASPQPYNVLIFTHYAVPDTPDFKKRISDSEPTDLSFHDLICIIDVCKYKIKSVRDHDLLAYAQGIRIDSRVCGKDSVDCRVILSGDRIKRIPRANRISSVA</sequence>